<dbReference type="SUPFAM" id="SSF56219">
    <property type="entry name" value="DNase I-like"/>
    <property type="match status" value="1"/>
</dbReference>
<dbReference type="NCBIfam" id="TIGR00633">
    <property type="entry name" value="xth"/>
    <property type="match status" value="1"/>
</dbReference>
<dbReference type="GO" id="GO:0003677">
    <property type="term" value="F:DNA binding"/>
    <property type="evidence" value="ECO:0007669"/>
    <property type="project" value="InterPro"/>
</dbReference>
<dbReference type="GO" id="GO:0006281">
    <property type="term" value="P:DNA repair"/>
    <property type="evidence" value="ECO:0007669"/>
    <property type="project" value="InterPro"/>
</dbReference>
<feature type="domain" description="Endonuclease/exonuclease/phosphatase" evidence="6">
    <location>
        <begin position="6"/>
        <end position="252"/>
    </location>
</feature>
<keyword evidence="4" id="KW-0378">Hydrolase</keyword>
<evidence type="ECO:0000259" key="6">
    <source>
        <dbReference type="Pfam" id="PF03372"/>
    </source>
</evidence>
<dbReference type="EMBL" id="CAFBLU010000003">
    <property type="protein sequence ID" value="CAB4862736.1"/>
    <property type="molecule type" value="Genomic_DNA"/>
</dbReference>
<organism evidence="7">
    <name type="scientific">freshwater metagenome</name>
    <dbReference type="NCBI Taxonomy" id="449393"/>
    <lineage>
        <taxon>unclassified sequences</taxon>
        <taxon>metagenomes</taxon>
        <taxon>ecological metagenomes</taxon>
    </lineage>
</organism>
<dbReference type="InterPro" id="IPR004808">
    <property type="entry name" value="AP_endonuc_1"/>
</dbReference>
<evidence type="ECO:0000313" key="7">
    <source>
        <dbReference type="EMBL" id="CAB4862736.1"/>
    </source>
</evidence>
<dbReference type="Pfam" id="PF03372">
    <property type="entry name" value="Exo_endo_phos"/>
    <property type="match status" value="1"/>
</dbReference>
<dbReference type="PANTHER" id="PTHR43250:SF2">
    <property type="entry name" value="EXODEOXYRIBONUCLEASE III"/>
    <property type="match status" value="1"/>
</dbReference>
<reference evidence="7" key="1">
    <citation type="submission" date="2020-05" db="EMBL/GenBank/DDBJ databases">
        <authorList>
            <person name="Chiriac C."/>
            <person name="Salcher M."/>
            <person name="Ghai R."/>
            <person name="Kavagutti S V."/>
        </authorList>
    </citation>
    <scope>NUCLEOTIDE SEQUENCE</scope>
</reference>
<dbReference type="Gene3D" id="3.60.10.10">
    <property type="entry name" value="Endonuclease/exonuclease/phosphatase"/>
    <property type="match status" value="1"/>
</dbReference>
<keyword evidence="3" id="KW-0479">Metal-binding</keyword>
<evidence type="ECO:0000256" key="3">
    <source>
        <dbReference type="ARBA" id="ARBA00022723"/>
    </source>
</evidence>
<evidence type="ECO:0000256" key="2">
    <source>
        <dbReference type="ARBA" id="ARBA00007092"/>
    </source>
</evidence>
<gene>
    <name evidence="7" type="ORF">UFOPK3444_00266</name>
</gene>
<dbReference type="AlphaFoldDB" id="A0A6J7CXM3"/>
<evidence type="ECO:0000256" key="1">
    <source>
        <dbReference type="ARBA" id="ARBA00001946"/>
    </source>
</evidence>
<dbReference type="PROSITE" id="PS51435">
    <property type="entry name" value="AP_NUCLEASE_F1_4"/>
    <property type="match status" value="1"/>
</dbReference>
<proteinExistence type="inferred from homology"/>
<comment type="cofactor">
    <cofactor evidence="1">
        <name>Mg(2+)</name>
        <dbReference type="ChEBI" id="CHEBI:18420"/>
    </cofactor>
</comment>
<evidence type="ECO:0000256" key="5">
    <source>
        <dbReference type="ARBA" id="ARBA00022842"/>
    </source>
</evidence>
<dbReference type="GO" id="GO:0046872">
    <property type="term" value="F:metal ion binding"/>
    <property type="evidence" value="ECO:0007669"/>
    <property type="project" value="UniProtKB-KW"/>
</dbReference>
<comment type="similarity">
    <text evidence="2">Belongs to the DNA repair enzymes AP/ExoA family.</text>
</comment>
<dbReference type="GO" id="GO:0008311">
    <property type="term" value="F:double-stranded DNA 3'-5' DNA exonuclease activity"/>
    <property type="evidence" value="ECO:0007669"/>
    <property type="project" value="InterPro"/>
</dbReference>
<dbReference type="InterPro" id="IPR020847">
    <property type="entry name" value="AP_endonuclease_F1_BS"/>
</dbReference>
<sequence>MAVICVTWNVNSLRARLDRVGEFLEQVKPDLLLLQETKCSPEQFPHDAIAEFGYKAVDVSGGRWCGVAALAPSESDLTLLGSGLPGQPNPDEARWLEVRIGDLTAVSVYVPNGREVGTEHFDAKIEFLGVAAKRASELAGSGPLLIAGDMNVAPRDIDVWDTAALEGSTHVTPLERSALTAVAAAGDLVDAHDALLGIDDVQFTWWDYRGGSFHRGFGMRIDHFLISADLAEKLDDCSVVRDFRKGEKPSDHVPLLVHFS</sequence>
<dbReference type="PANTHER" id="PTHR43250">
    <property type="entry name" value="EXODEOXYRIBONUCLEASE III"/>
    <property type="match status" value="1"/>
</dbReference>
<dbReference type="NCBIfam" id="TIGR00195">
    <property type="entry name" value="exoDNase_III"/>
    <property type="match status" value="1"/>
</dbReference>
<protein>
    <submittedName>
        <fullName evidence="7">Unannotated protein</fullName>
    </submittedName>
</protein>
<dbReference type="GO" id="GO:0004519">
    <property type="term" value="F:endonuclease activity"/>
    <property type="evidence" value="ECO:0007669"/>
    <property type="project" value="InterPro"/>
</dbReference>
<dbReference type="InterPro" id="IPR005135">
    <property type="entry name" value="Endo/exonuclease/phosphatase"/>
</dbReference>
<dbReference type="InterPro" id="IPR037493">
    <property type="entry name" value="ExoIII-like"/>
</dbReference>
<dbReference type="PROSITE" id="PS00726">
    <property type="entry name" value="AP_NUCLEASE_F1_1"/>
    <property type="match status" value="1"/>
</dbReference>
<name>A0A6J7CXM3_9ZZZZ</name>
<evidence type="ECO:0000256" key="4">
    <source>
        <dbReference type="ARBA" id="ARBA00022801"/>
    </source>
</evidence>
<accession>A0A6J7CXM3</accession>
<dbReference type="InterPro" id="IPR036691">
    <property type="entry name" value="Endo/exonu/phosph_ase_sf"/>
</dbReference>
<keyword evidence="5" id="KW-0460">Magnesium</keyword>